<protein>
    <submittedName>
        <fullName evidence="5">Amino acid adenylation domain-containing protein</fullName>
    </submittedName>
</protein>
<comment type="cofactor">
    <cofactor evidence="1">
        <name>pantetheine 4'-phosphate</name>
        <dbReference type="ChEBI" id="CHEBI:47942"/>
    </cofactor>
</comment>
<accession>A0A1C5G7H8</accession>
<keyword evidence="3" id="KW-0597">Phosphoprotein</keyword>
<dbReference type="FunFam" id="3.30.300.30:FF:000015">
    <property type="entry name" value="Nonribosomal peptide synthase SidD"/>
    <property type="match status" value="1"/>
</dbReference>
<dbReference type="InterPro" id="IPR045851">
    <property type="entry name" value="AMP-bd_C_sf"/>
</dbReference>
<dbReference type="SMART" id="SM00823">
    <property type="entry name" value="PKS_PP"/>
    <property type="match status" value="2"/>
</dbReference>
<dbReference type="SUPFAM" id="SSF52777">
    <property type="entry name" value="CoA-dependent acyltransferases"/>
    <property type="match status" value="4"/>
</dbReference>
<evidence type="ECO:0000256" key="3">
    <source>
        <dbReference type="ARBA" id="ARBA00022553"/>
    </source>
</evidence>
<dbReference type="InterPro" id="IPR001242">
    <property type="entry name" value="Condensation_dom"/>
</dbReference>
<evidence type="ECO:0000313" key="5">
    <source>
        <dbReference type="EMBL" id="SCG15680.1"/>
    </source>
</evidence>
<proteinExistence type="predicted"/>
<dbReference type="SUPFAM" id="SSF47336">
    <property type="entry name" value="ACP-like"/>
    <property type="match status" value="2"/>
</dbReference>
<dbReference type="InterPro" id="IPR020806">
    <property type="entry name" value="PKS_PP-bd"/>
</dbReference>
<dbReference type="FunFam" id="1.10.1200.10:FF:000016">
    <property type="entry name" value="Non-ribosomal peptide synthase"/>
    <property type="match status" value="1"/>
</dbReference>
<dbReference type="CDD" id="cd05930">
    <property type="entry name" value="A_NRPS"/>
    <property type="match status" value="1"/>
</dbReference>
<dbReference type="InterPro" id="IPR010071">
    <property type="entry name" value="AA_adenyl_dom"/>
</dbReference>
<dbReference type="GO" id="GO:0044550">
    <property type="term" value="P:secondary metabolite biosynthetic process"/>
    <property type="evidence" value="ECO:0007669"/>
    <property type="project" value="TreeGrafter"/>
</dbReference>
<organism evidence="5 6">
    <name type="scientific">Micromonospora echinofusca</name>
    <dbReference type="NCBI Taxonomy" id="47858"/>
    <lineage>
        <taxon>Bacteria</taxon>
        <taxon>Bacillati</taxon>
        <taxon>Actinomycetota</taxon>
        <taxon>Actinomycetes</taxon>
        <taxon>Micromonosporales</taxon>
        <taxon>Micromonosporaceae</taxon>
        <taxon>Micromonospora</taxon>
    </lineage>
</organism>
<evidence type="ECO:0000256" key="1">
    <source>
        <dbReference type="ARBA" id="ARBA00001957"/>
    </source>
</evidence>
<dbReference type="Proteomes" id="UP000198251">
    <property type="component" value="Chromosome I"/>
</dbReference>
<dbReference type="GO" id="GO:0008610">
    <property type="term" value="P:lipid biosynthetic process"/>
    <property type="evidence" value="ECO:0007669"/>
    <property type="project" value="UniProtKB-ARBA"/>
</dbReference>
<dbReference type="InterPro" id="IPR023213">
    <property type="entry name" value="CAT-like_dom_sf"/>
</dbReference>
<dbReference type="Pfam" id="PF00550">
    <property type="entry name" value="PP-binding"/>
    <property type="match status" value="2"/>
</dbReference>
<dbReference type="Gene3D" id="3.30.559.10">
    <property type="entry name" value="Chloramphenicol acetyltransferase-like domain"/>
    <property type="match status" value="2"/>
</dbReference>
<keyword evidence="2" id="KW-0596">Phosphopantetheine</keyword>
<dbReference type="InterPro" id="IPR006162">
    <property type="entry name" value="Ppantetheine_attach_site"/>
</dbReference>
<feature type="domain" description="Carrier" evidence="4">
    <location>
        <begin position="1644"/>
        <end position="1719"/>
    </location>
</feature>
<dbReference type="RefSeq" id="WP_172896487.1">
    <property type="nucleotide sequence ID" value="NZ_LT607733.1"/>
</dbReference>
<keyword evidence="6" id="KW-1185">Reference proteome</keyword>
<dbReference type="InterPro" id="IPR042099">
    <property type="entry name" value="ANL_N_sf"/>
</dbReference>
<gene>
    <name evidence="5" type="ORF">GA0070610_1923</name>
</gene>
<dbReference type="Gene3D" id="2.30.38.10">
    <property type="entry name" value="Luciferase, Domain 3"/>
    <property type="match status" value="1"/>
</dbReference>
<dbReference type="GeneID" id="95801744"/>
<dbReference type="CDD" id="cd17643">
    <property type="entry name" value="A_NRPS_Cytc1-like"/>
    <property type="match status" value="1"/>
</dbReference>
<dbReference type="Pfam" id="PF00501">
    <property type="entry name" value="AMP-binding"/>
    <property type="match status" value="2"/>
</dbReference>
<dbReference type="PROSITE" id="PS50075">
    <property type="entry name" value="CARRIER"/>
    <property type="match status" value="2"/>
</dbReference>
<dbReference type="GO" id="GO:0031177">
    <property type="term" value="F:phosphopantetheine binding"/>
    <property type="evidence" value="ECO:0007669"/>
    <property type="project" value="InterPro"/>
</dbReference>
<dbReference type="GO" id="GO:0072330">
    <property type="term" value="P:monocarboxylic acid biosynthetic process"/>
    <property type="evidence" value="ECO:0007669"/>
    <property type="project" value="UniProtKB-ARBA"/>
</dbReference>
<evidence type="ECO:0000256" key="2">
    <source>
        <dbReference type="ARBA" id="ARBA00022450"/>
    </source>
</evidence>
<dbReference type="Gene3D" id="3.30.300.30">
    <property type="match status" value="2"/>
</dbReference>
<dbReference type="PANTHER" id="PTHR45527:SF1">
    <property type="entry name" value="FATTY ACID SYNTHASE"/>
    <property type="match status" value="1"/>
</dbReference>
<dbReference type="Gene3D" id="3.40.50.12780">
    <property type="entry name" value="N-terminal domain of ligase-like"/>
    <property type="match status" value="1"/>
</dbReference>
<dbReference type="SUPFAM" id="SSF56801">
    <property type="entry name" value="Acetyl-CoA synthetase-like"/>
    <property type="match status" value="2"/>
</dbReference>
<sequence>MTASDGAVGNLVESFDEVVRRDPDSIAVCCADRRMSYAEVAARSTALAAAIRARVDDPSRPVLLLLPRSADMVVAGLAVLRVGAAYVPVDPSTPAARLRLIVADAAPSLVLTTPELAELLPPDTPVMGPQDVAQDRSDDTDGRCPAAWDTRAYVIYTSGTTGRPKGVEVSHGNVLRLIRVTRPQFGFGAGDVWTMFHSFAFDFSVWEMWGALLSGGRLVVVGQDVARDPVAFRALLADEQVTMLSQTPTAFNSLVAHETSQPDRLPLKWVVFGGEALRFGGLRPWVDRYGDQQPQLVNMYGITETTVHSSYRRVLAADLTSTASLIGRPLPDLGFLLWDERGRPVAPGRTGEIVVTGPGVATGYLGQPEATGERFLDLTVDGRPVRGYRSGDLARLTPAGEYEYLGRADDQVKIRGHRVELGEIHAALTAVPGVGQVAVTVRRARPQRNPVVKQEAVSGRISSVRSLVRAGQPASGTGNDRTQIVAYVTHDPGCELGEVPELLRASLPSYMLPAFVVPVPEIPVNANGKVDFTLLPAPTAANQLRAPTATEPVADASSATAQRAICALFEEVLGVEGVGPDDSFFGIGGDSIIAVQLRAAAANRGMTLDLADIYELKTPRALAAYAVATDESVDPPVEPFSLVDPADRALLPAGAVDAYPLATLQAGVLFHSAYAEGVNMYCDIFMFRLRARFDHDAMSRALARVTERHEILRTSFHLSGFSQPLQVVHAQARTPLTVADLSRLDEDRQLAEFEAWQRREMSNPYDWARPPLVRFTAHLLGPDEFMFSMSFHDTMFDGWSETSLLAEILVDYWQDLRGIASHDRALPVRRYADFIAKEQAVLRDEAVREFWRQELADVEPSLLPRLARGSGAVHEGRMGFLSADLPAELSDRLHQLAAACGVSVKHVVMAVHSRVVMALTGRDDVVLGVAANGRIEEEGGTEVIGLHLNLVPFRLRPRGRTWRDLIAATSDKERELLPVRRFPHAEMLRLAGVPELTDIMFNYTHFHGYERLAHATGIEVVDGFGYIQTNFTLRAEFNKDPFSRLLTLDLEANMERISADQLHEVADIFLRALTSVVDQPDDEPTQVALLGEQRYRALLAISRGPVEPATATGFLDRMAHSVQTFPDEVAAICRGREITYRELAAHVERVAGWLRERQVGHGTVVGLASGRNIDYLVVTLAILRLGAVYLPLPQGPAARVARMVQRAQARLVVCDETHRAALAAIGEVELVDLADVLAAAAGTPVALGPAPSGRDSAYIIFTSGSTGEPKGALIRHDGMLNHLDAKIQQLDLRPGDRLAQDAAATFDISVWQFLAPLAVGATTVIYPDEIGQDAASLLRAVAEDGVTVLEVTPSVLNIMCAELAFYGVDAFPPFRLRWVASQAETLTPQSANTFRRLLPEVGLLNMWGTTETSDDVLHHLVAADVDERDASVPIGRPVRNTALYVLDGGREPVPTGTPGELYAGGICVGGGYLNDPDRTAAVFVSDPFAVDGDAIMYRTGDRGRRLADGSVEFLGRIDNQLKIRGNRVELDEVSRALAGVEGVQESVVIVRQSADGGKQLAGFYVPEVLSGGAGGAAEGSLVRRDLRPEEVRSGLSQVLPRNAIPDFLVRIDQLPRTSHGKVDTRSLAVTALSPVDEPTEESCAPMTSTEEAVAEIWASVLSGRRPGPQVSFFDLGGHSLHATQVLARLRDRLGVRLPIRELFENPTLRGFAARVEAALTDDRESGVPIPARPAGLREFPLSMAQSSLWYLDQLDSDGAYTDGYLLHLRGDLDVTALRTAVDRLVARHEVLSSRIVERDGVPLLVVDPEAKPRLRVRQATDAVVAQGDTEAMLEYVRQRATRRIDLGGVLTEATLYRFSDRDHVLEWTSHHVVTDGWSNEVILREIAESYAAHRAGREADLAPLPIQYGDYSRWQQNYLESAPARREGDFWRSYLKGYDGELALATDLERTEDRARAAGQHRREWDESLSAEVRAFAQQHHVTLFMVVHAVSAVLMAKLAQQSDVVIGAAVAGRHPAETKDLVGFFANTVPFRYQVDPEHSARAMIAAVRDSALNALDHQSLPLQKIVDLVGAPRRPGVSPLVQVVVSVARSMRGAAALPGLDTSVTQLGAQTSRFDLLLHFTDDDRIGLTIEYDRSLFTPGAIDRLARAADRLLRFFSGSPDRPVEEATLVDDEDRGALGELWREVSGQSLEIDHRATATLIDSPHWGAYVSRVEAAGLIVPLVLAL</sequence>
<dbReference type="InterPro" id="IPR000873">
    <property type="entry name" value="AMP-dep_synth/lig_dom"/>
</dbReference>
<evidence type="ECO:0000259" key="4">
    <source>
        <dbReference type="PROSITE" id="PS50075"/>
    </source>
</evidence>
<dbReference type="GO" id="GO:0043041">
    <property type="term" value="P:amino acid activation for nonribosomal peptide biosynthetic process"/>
    <property type="evidence" value="ECO:0007669"/>
    <property type="project" value="TreeGrafter"/>
</dbReference>
<dbReference type="InterPro" id="IPR036736">
    <property type="entry name" value="ACP-like_sf"/>
</dbReference>
<feature type="domain" description="Carrier" evidence="4">
    <location>
        <begin position="556"/>
        <end position="630"/>
    </location>
</feature>
<name>A0A1C5G7H8_MICEH</name>
<dbReference type="PROSITE" id="PS00012">
    <property type="entry name" value="PHOSPHOPANTETHEINE"/>
    <property type="match status" value="2"/>
</dbReference>
<dbReference type="Pfam" id="PF00668">
    <property type="entry name" value="Condensation"/>
    <property type="match status" value="2"/>
</dbReference>
<dbReference type="PANTHER" id="PTHR45527">
    <property type="entry name" value="NONRIBOSOMAL PEPTIDE SYNTHETASE"/>
    <property type="match status" value="1"/>
</dbReference>
<dbReference type="InterPro" id="IPR009081">
    <property type="entry name" value="PP-bd_ACP"/>
</dbReference>
<dbReference type="PROSITE" id="PS00455">
    <property type="entry name" value="AMP_BINDING"/>
    <property type="match status" value="2"/>
</dbReference>
<dbReference type="Gene3D" id="1.10.1200.10">
    <property type="entry name" value="ACP-like"/>
    <property type="match status" value="2"/>
</dbReference>
<dbReference type="InterPro" id="IPR020845">
    <property type="entry name" value="AMP-binding_CS"/>
</dbReference>
<dbReference type="Gene3D" id="3.40.50.980">
    <property type="match status" value="2"/>
</dbReference>
<evidence type="ECO:0000313" key="6">
    <source>
        <dbReference type="Proteomes" id="UP000198251"/>
    </source>
</evidence>
<dbReference type="NCBIfam" id="TIGR01733">
    <property type="entry name" value="AA-adenyl-dom"/>
    <property type="match status" value="2"/>
</dbReference>
<dbReference type="GO" id="GO:0003824">
    <property type="term" value="F:catalytic activity"/>
    <property type="evidence" value="ECO:0007669"/>
    <property type="project" value="InterPro"/>
</dbReference>
<dbReference type="Gene3D" id="3.30.559.30">
    <property type="entry name" value="Nonribosomal peptide synthetase, condensation domain"/>
    <property type="match status" value="2"/>
</dbReference>
<dbReference type="GO" id="GO:0005737">
    <property type="term" value="C:cytoplasm"/>
    <property type="evidence" value="ECO:0007669"/>
    <property type="project" value="TreeGrafter"/>
</dbReference>
<dbReference type="CDD" id="cd19531">
    <property type="entry name" value="LCL_NRPS-like"/>
    <property type="match status" value="1"/>
</dbReference>
<dbReference type="EMBL" id="LT607733">
    <property type="protein sequence ID" value="SCG15680.1"/>
    <property type="molecule type" value="Genomic_DNA"/>
</dbReference>
<reference evidence="5 6" key="1">
    <citation type="submission" date="2016-06" db="EMBL/GenBank/DDBJ databases">
        <authorList>
            <person name="Kjaerup R.B."/>
            <person name="Dalgaard T.S."/>
            <person name="Juul-Madsen H.R."/>
        </authorList>
    </citation>
    <scope>NUCLEOTIDE SEQUENCE [LARGE SCALE GENOMIC DNA]</scope>
    <source>
        <strain evidence="5 6">DSM 43913</strain>
    </source>
</reference>